<keyword evidence="1" id="KW-0596">Phosphopantetheine</keyword>
<reference evidence="4 5" key="1">
    <citation type="submission" date="2015-06" db="EMBL/GenBank/DDBJ databases">
        <title>Genome sequence of Pseudoalteromonas peptidolytica.</title>
        <authorList>
            <person name="Xie B.-B."/>
            <person name="Rong J.-C."/>
            <person name="Qin Q.-L."/>
            <person name="Zhang Y.-Z."/>
        </authorList>
    </citation>
    <scope>NUCLEOTIDE SEQUENCE [LARGE SCALE GENOMIC DNA]</scope>
    <source>
        <strain evidence="4 5">F12-50-A1</strain>
    </source>
</reference>
<dbReference type="SUPFAM" id="SSF53474">
    <property type="entry name" value="alpha/beta-Hydrolases"/>
    <property type="match status" value="1"/>
</dbReference>
<dbReference type="FunFam" id="3.40.50.980:FF:000001">
    <property type="entry name" value="Non-ribosomal peptide synthetase"/>
    <property type="match status" value="1"/>
</dbReference>
<dbReference type="Gene3D" id="1.10.1200.10">
    <property type="entry name" value="ACP-like"/>
    <property type="match status" value="1"/>
</dbReference>
<evidence type="ECO:0000259" key="3">
    <source>
        <dbReference type="PROSITE" id="PS50075"/>
    </source>
</evidence>
<dbReference type="EMBL" id="AQHF01000030">
    <property type="protein sequence ID" value="MBE0348042.1"/>
    <property type="molecule type" value="Genomic_DNA"/>
</dbReference>
<dbReference type="Pfam" id="PF00501">
    <property type="entry name" value="AMP-binding"/>
    <property type="match status" value="1"/>
</dbReference>
<dbReference type="NCBIfam" id="TIGR01733">
    <property type="entry name" value="AA-adenyl-dom"/>
    <property type="match status" value="1"/>
</dbReference>
<protein>
    <recommendedName>
        <fullName evidence="3">Carrier domain-containing protein</fullName>
    </recommendedName>
</protein>
<dbReference type="InterPro" id="IPR009081">
    <property type="entry name" value="PP-bd_ACP"/>
</dbReference>
<dbReference type="Pfam" id="PF00975">
    <property type="entry name" value="Thioesterase"/>
    <property type="match status" value="1"/>
</dbReference>
<sequence length="1322" mass="146490">MGMGMSNNELADELVDGLDLDLLAQLWSEPEAQSDTTTIVATEHSSGTLSFQQKRLWLLQQIDPTSNAYDVLRAYRAPDALDLLQLQCALDALVECHDIFRTYYQFDGAATQVVASQCQVPLTLIEVDTELDGDALFAQQEVKAWCDKPFNLSQVPLLKAAWVRTVQGGYLLLRNHHIVSDAWSKTLILKDLLAAYQGQALTKPSCRYLDYATWQSEYLLNEEANNILDYWQGYVGAAPQPIALPMVEPETEHQAHALTLSCQLSRVQVQQVNAFCQRHGNTAAALFMTLLQATLSRFSSTAHFLIGSPTAARNLPELADVVGCFMNTQLYRNEVQDGVTFLDAIECNQRHTLRLINEDQVPFEWLAEQLEWPVQADRHPYFQVLFNYLQSDPQPSSDQTMALIPVSVESHTAKFELSLDVSVQEGAIELYFEADSTVYSQALLQQLQHCYLALLHAVLHEPQQSINNVLIHQPDSVFCAPQQDNDAVTIIDLITKQGSRQESLAIADDSGAQLSYQKLLELSANFANFLIAQGVQSEDRIAIITSRQADMVIALLGCMQAGAVYVPIDPTMPQQRQQLIFNSSAAVAIVTNIDTVHNPGNLPVWSIAAVNERQYPQPPFIVRIRPQQLAYILYTSGSTGQPKGVAISHGNLVNFILAMQSQFSLTHDSKWLALTALGFDISGLELYLPLVSGAQTYIANSVLELQATDLIGITHIQATPAGWQALLAKELISAAVIGLCGGEALPPALAQSLRDKQVTLYNMYGPTETTVWSSSHLVTAHIHLGHPVRNTQLYVLDQHLNACPQGVCGELYIGGLGLARGYFAQPALTAQRFIANPFSDTGERLYRTGDLVEVNARNELHFLGRTDHQIKIRGHRIEIGEIESQLLCIDGITQAVVVAHDAEGSKQLIGYVCTQQLQSEDIKTALSALVPSYMVPEQLIILDTLPLNHSGKVDRKALPAPSLQQTQGTLPVGHVEQALARVWQQILQRQQVFREDNFFALGGNSIHALRMVHQWHKLARPEPLVAQAIWQADNLRALAEQMVASKQASVSDILPESVGGRAPSDLLICLHDGRGFTMSYRPLAMAMPEQVRCVGITPDTELSSSDNFKTLASRYAQQLGDLSGYENIHVLGWSLGGALALQLVEALALHKYHVANVFLIDSWDPFEPANQSSESWRDYILTRLSESVAAPERFTDFAQAVRAFPWSDGDSSASRGEDISRFVTAHLALLEKNIAAMPVSEIIQTLEQTYLLRCAGRHEVEYHTLDTPTYYAVWSTERDEVLTNAFNQRFGIEHIEYVNANHMEIISHGSVIETVQKVIKLK</sequence>
<dbReference type="InterPro" id="IPR025110">
    <property type="entry name" value="AMP-bd_C"/>
</dbReference>
<proteinExistence type="predicted"/>
<dbReference type="GO" id="GO:0009366">
    <property type="term" value="C:enterobactin synthetase complex"/>
    <property type="evidence" value="ECO:0007669"/>
    <property type="project" value="TreeGrafter"/>
</dbReference>
<dbReference type="InterPro" id="IPR001031">
    <property type="entry name" value="Thioesterase"/>
</dbReference>
<comment type="caution">
    <text evidence="4">The sequence shown here is derived from an EMBL/GenBank/DDBJ whole genome shotgun (WGS) entry which is preliminary data.</text>
</comment>
<dbReference type="Gene3D" id="3.30.559.30">
    <property type="entry name" value="Nonribosomal peptide synthetase, condensation domain"/>
    <property type="match status" value="1"/>
</dbReference>
<dbReference type="InterPro" id="IPR023213">
    <property type="entry name" value="CAT-like_dom_sf"/>
</dbReference>
<dbReference type="InterPro" id="IPR020845">
    <property type="entry name" value="AMP-binding_CS"/>
</dbReference>
<dbReference type="GO" id="GO:0047527">
    <property type="term" value="F:2,3-dihydroxybenzoate-serine ligase activity"/>
    <property type="evidence" value="ECO:0007669"/>
    <property type="project" value="TreeGrafter"/>
</dbReference>
<dbReference type="GO" id="GO:0031177">
    <property type="term" value="F:phosphopantetheine binding"/>
    <property type="evidence" value="ECO:0007669"/>
    <property type="project" value="TreeGrafter"/>
</dbReference>
<evidence type="ECO:0000256" key="1">
    <source>
        <dbReference type="ARBA" id="ARBA00022450"/>
    </source>
</evidence>
<accession>A0A8I0MZ76</accession>
<dbReference type="Pfam" id="PF13193">
    <property type="entry name" value="AMP-binding_C"/>
    <property type="match status" value="1"/>
</dbReference>
<name>A0A8I0MZ76_9GAMM</name>
<dbReference type="InterPro" id="IPR029058">
    <property type="entry name" value="AB_hydrolase_fold"/>
</dbReference>
<dbReference type="Gene3D" id="3.40.50.1820">
    <property type="entry name" value="alpha/beta hydrolase"/>
    <property type="match status" value="1"/>
</dbReference>
<dbReference type="PROSITE" id="PS50075">
    <property type="entry name" value="CARRIER"/>
    <property type="match status" value="1"/>
</dbReference>
<feature type="domain" description="Carrier" evidence="3">
    <location>
        <begin position="970"/>
        <end position="1046"/>
    </location>
</feature>
<dbReference type="InterPro" id="IPR010071">
    <property type="entry name" value="AA_adenyl_dom"/>
</dbReference>
<dbReference type="PROSITE" id="PS00455">
    <property type="entry name" value="AMP_BINDING"/>
    <property type="match status" value="1"/>
</dbReference>
<dbReference type="Gene3D" id="3.40.50.12780">
    <property type="entry name" value="N-terminal domain of ligase-like"/>
    <property type="match status" value="1"/>
</dbReference>
<dbReference type="InterPro" id="IPR036736">
    <property type="entry name" value="ACP-like_sf"/>
</dbReference>
<dbReference type="SUPFAM" id="SSF56801">
    <property type="entry name" value="Acetyl-CoA synthetase-like"/>
    <property type="match status" value="1"/>
</dbReference>
<evidence type="ECO:0000313" key="5">
    <source>
        <dbReference type="Proteomes" id="UP000660708"/>
    </source>
</evidence>
<dbReference type="GO" id="GO:0005829">
    <property type="term" value="C:cytosol"/>
    <property type="evidence" value="ECO:0007669"/>
    <property type="project" value="TreeGrafter"/>
</dbReference>
<gene>
    <name evidence="4" type="ORF">PPEP_a3138</name>
</gene>
<dbReference type="SUPFAM" id="SSF52777">
    <property type="entry name" value="CoA-dependent acyltransferases"/>
    <property type="match status" value="2"/>
</dbReference>
<dbReference type="GO" id="GO:0043041">
    <property type="term" value="P:amino acid activation for nonribosomal peptide biosynthetic process"/>
    <property type="evidence" value="ECO:0007669"/>
    <property type="project" value="TreeGrafter"/>
</dbReference>
<dbReference type="PANTHER" id="PTHR45527:SF1">
    <property type="entry name" value="FATTY ACID SYNTHASE"/>
    <property type="match status" value="1"/>
</dbReference>
<dbReference type="InterPro" id="IPR001242">
    <property type="entry name" value="Condensation_dom"/>
</dbReference>
<dbReference type="Gene3D" id="3.30.559.10">
    <property type="entry name" value="Chloramphenicol acetyltransferase-like domain"/>
    <property type="match status" value="1"/>
</dbReference>
<dbReference type="InterPro" id="IPR045851">
    <property type="entry name" value="AMP-bd_C_sf"/>
</dbReference>
<keyword evidence="2" id="KW-0597">Phosphoprotein</keyword>
<dbReference type="GO" id="GO:0009239">
    <property type="term" value="P:enterobactin biosynthetic process"/>
    <property type="evidence" value="ECO:0007669"/>
    <property type="project" value="TreeGrafter"/>
</dbReference>
<dbReference type="InterPro" id="IPR042099">
    <property type="entry name" value="ANL_N_sf"/>
</dbReference>
<organism evidence="4 5">
    <name type="scientific">Pseudoalteromonas peptidolytica F12-50-A1</name>
    <dbReference type="NCBI Taxonomy" id="1315280"/>
    <lineage>
        <taxon>Bacteria</taxon>
        <taxon>Pseudomonadati</taxon>
        <taxon>Pseudomonadota</taxon>
        <taxon>Gammaproteobacteria</taxon>
        <taxon>Alteromonadales</taxon>
        <taxon>Pseudoalteromonadaceae</taxon>
        <taxon>Pseudoalteromonas</taxon>
    </lineage>
</organism>
<keyword evidence="5" id="KW-1185">Reference proteome</keyword>
<dbReference type="InterPro" id="IPR000873">
    <property type="entry name" value="AMP-dep_synth/lig_dom"/>
</dbReference>
<dbReference type="Proteomes" id="UP000660708">
    <property type="component" value="Unassembled WGS sequence"/>
</dbReference>
<evidence type="ECO:0000256" key="2">
    <source>
        <dbReference type="ARBA" id="ARBA00022553"/>
    </source>
</evidence>
<dbReference type="FunFam" id="2.30.38.10:FF:000001">
    <property type="entry name" value="Non-ribosomal peptide synthetase PvdI"/>
    <property type="match status" value="1"/>
</dbReference>
<evidence type="ECO:0000313" key="4">
    <source>
        <dbReference type="EMBL" id="MBE0348042.1"/>
    </source>
</evidence>
<dbReference type="Gene3D" id="3.30.300.30">
    <property type="match status" value="1"/>
</dbReference>
<dbReference type="PANTHER" id="PTHR45527">
    <property type="entry name" value="NONRIBOSOMAL PEPTIDE SYNTHETASE"/>
    <property type="match status" value="1"/>
</dbReference>
<dbReference type="Pfam" id="PF00668">
    <property type="entry name" value="Condensation"/>
    <property type="match status" value="1"/>
</dbReference>